<keyword evidence="4" id="KW-0812">Transmembrane</keyword>
<reference evidence="9 10" key="1">
    <citation type="submission" date="2019-08" db="EMBL/GenBank/DDBJ databases">
        <title>Complete genome sequence of Terriglobus albidus strain ORNL.</title>
        <authorList>
            <person name="Podar M."/>
        </authorList>
    </citation>
    <scope>NUCLEOTIDE SEQUENCE [LARGE SCALE GENOMIC DNA]</scope>
    <source>
        <strain evidence="9 10">ORNL</strain>
    </source>
</reference>
<keyword evidence="2" id="KW-0813">Transport</keyword>
<dbReference type="Gene3D" id="2.170.130.10">
    <property type="entry name" value="TonB-dependent receptor, plug domain"/>
    <property type="match status" value="1"/>
</dbReference>
<feature type="chain" id="PRO_5022917967" evidence="7">
    <location>
        <begin position="26"/>
        <end position="1211"/>
    </location>
</feature>
<dbReference type="Gene3D" id="2.60.40.1120">
    <property type="entry name" value="Carboxypeptidase-like, regulatory domain"/>
    <property type="match status" value="1"/>
</dbReference>
<dbReference type="EMBL" id="CP042806">
    <property type="protein sequence ID" value="QEE30272.1"/>
    <property type="molecule type" value="Genomic_DNA"/>
</dbReference>
<evidence type="ECO:0000256" key="6">
    <source>
        <dbReference type="ARBA" id="ARBA00023237"/>
    </source>
</evidence>
<dbReference type="GO" id="GO:0044718">
    <property type="term" value="P:siderophore transmembrane transport"/>
    <property type="evidence" value="ECO:0007669"/>
    <property type="project" value="TreeGrafter"/>
</dbReference>
<dbReference type="InterPro" id="IPR037066">
    <property type="entry name" value="Plug_dom_sf"/>
</dbReference>
<dbReference type="GO" id="GO:0009279">
    <property type="term" value="C:cell outer membrane"/>
    <property type="evidence" value="ECO:0007669"/>
    <property type="project" value="UniProtKB-SubCell"/>
</dbReference>
<dbReference type="InterPro" id="IPR036942">
    <property type="entry name" value="Beta-barrel_TonB_sf"/>
</dbReference>
<evidence type="ECO:0000313" key="10">
    <source>
        <dbReference type="Proteomes" id="UP000321820"/>
    </source>
</evidence>
<keyword evidence="6" id="KW-0998">Cell outer membrane</keyword>
<keyword evidence="5" id="KW-0472">Membrane</keyword>
<keyword evidence="3" id="KW-1134">Transmembrane beta strand</keyword>
<dbReference type="PANTHER" id="PTHR30069">
    <property type="entry name" value="TONB-DEPENDENT OUTER MEMBRANE RECEPTOR"/>
    <property type="match status" value="1"/>
</dbReference>
<keyword evidence="7" id="KW-0732">Signal</keyword>
<dbReference type="AlphaFoldDB" id="A0A5B9EE15"/>
<sequence length="1211" mass="129817">MKGIKLALLCTLLLCLVGIAPHAWAQSAAGSVVGTVTDTSGSVMPGAQVTLTNNATGDKKVVATADNGDFQFLSLIPGEYTLSVERSGFKRYTHNPVEVQVALATRENVELAIGETTEEVTITSQAPIIQSENASLGQVVQGKAVTEIPLNGRNVLALVGLVPGVVPQGSSSGNLTGQNVFAAGNYQIGGGSANQSSTLYDGAPVNVSYGNATILVPSQDAVQEFRVQTSNNTAEYGMYTGGVVNIASKSGSNKIHGTVYEYVRNTIFNSTPYFAKHTDVPANVLGKNPYHQNQFGGNIGFPIFKDKVFGFFDYQGYRQAQKRLYNYTVPTVKMRTGDFSELCTLNSSTGFCTNASGSPASVATAGQIYDACGGTASAGQGCPGYTGPRTPYPNNIIPQARWSKVATNLLAFPYYAQPTRAGVTNNFVAYAGSGGTNDQYNGRVDFKIGDKQNLFGRYTQWNSNNAASDPYKNGLRSGDPISPESFKTYQTVVGDSYMFSPTLVGDLRLSFTRWNYVRTPGTLGYDETKLGFPSYMGTISGLNNVPSSTTVPAIALSNPTVNGIGTGYIFSVNNNYVIAPTITKTIRTHTIKAGVDLRRMEMKYFQNNSPGGSFQFNTFMSSFGNNAAGGHPFASFLMGYMVDQASSASVVQIAPPTFSTIYYQGYYVQDNWNLTPRLTLNVGLRYEIPGTFRETNNLIATFNPNEVNPVLGNITINGRAVTGAYDLVSPGQGTRNEHFANFSGRLGLAWRPDDKTVVRAGWGKFVIPAILQFPESPVQSPLSYITNNPVTTLDSGKTPNATLDNPLPSGITPAPGRGANYQNLLLGGSANALQKDEENGATYQWNFAIQRQLPLGVALEAAYAGLHGSHLPNSHSINQVAASYLNQAASDPNCVGSTANLSSACFLTKTVPNPFNRAAFNQGSQQYATINSTQLYRPFPQYGAISNTGNYVGVSNYNALQMKMEKRFTSGGVLLGSYTFSKLLANTESLTSWLEATGAPGYQNNNDLGGEYALSGYDSRQRLTVSYVYSLPFGRGQHFAAGVSGVMDKLVSGWGFNGVTTFQKGYPLGLSMASNTVSTYSLGGTTRPNVVQGCNKGIGGRVQSRLGDKFSNSGYFNTSCFVAPGNFKFGNESRTDGTLRAPGIANFDLALFKDTHMTEQVILQLRVESFNLFNRVQFGAPNTSIGSAQQGQITTQVNEPRLLQLAARINF</sequence>
<dbReference type="Pfam" id="PF13620">
    <property type="entry name" value="CarboxypepD_reg"/>
    <property type="match status" value="1"/>
</dbReference>
<dbReference type="OrthoDB" id="97893at2"/>
<evidence type="ECO:0000313" key="9">
    <source>
        <dbReference type="EMBL" id="QEE30272.1"/>
    </source>
</evidence>
<accession>A0A5B9EE15</accession>
<evidence type="ECO:0000256" key="2">
    <source>
        <dbReference type="ARBA" id="ARBA00022448"/>
    </source>
</evidence>
<dbReference type="Gene3D" id="2.40.170.20">
    <property type="entry name" value="TonB-dependent receptor, beta-barrel domain"/>
    <property type="match status" value="1"/>
</dbReference>
<dbReference type="KEGG" id="talb:FTW19_21185"/>
<feature type="signal peptide" evidence="7">
    <location>
        <begin position="1"/>
        <end position="25"/>
    </location>
</feature>
<evidence type="ECO:0000256" key="5">
    <source>
        <dbReference type="ARBA" id="ARBA00023136"/>
    </source>
</evidence>
<feature type="domain" description="TonB-dependent transporter Oar-like beta-barrel" evidence="8">
    <location>
        <begin position="248"/>
        <end position="1204"/>
    </location>
</feature>
<name>A0A5B9EE15_9BACT</name>
<organism evidence="9 10">
    <name type="scientific">Terriglobus albidus</name>
    <dbReference type="NCBI Taxonomy" id="1592106"/>
    <lineage>
        <taxon>Bacteria</taxon>
        <taxon>Pseudomonadati</taxon>
        <taxon>Acidobacteriota</taxon>
        <taxon>Terriglobia</taxon>
        <taxon>Terriglobales</taxon>
        <taxon>Acidobacteriaceae</taxon>
        <taxon>Terriglobus</taxon>
    </lineage>
</organism>
<evidence type="ECO:0000256" key="7">
    <source>
        <dbReference type="SAM" id="SignalP"/>
    </source>
</evidence>
<evidence type="ECO:0000256" key="3">
    <source>
        <dbReference type="ARBA" id="ARBA00022452"/>
    </source>
</evidence>
<evidence type="ECO:0000256" key="4">
    <source>
        <dbReference type="ARBA" id="ARBA00022692"/>
    </source>
</evidence>
<dbReference type="InterPro" id="IPR057601">
    <property type="entry name" value="Oar-like_b-barrel"/>
</dbReference>
<dbReference type="SUPFAM" id="SSF49452">
    <property type="entry name" value="Starch-binding domain-like"/>
    <property type="match status" value="1"/>
</dbReference>
<dbReference type="GO" id="GO:0030246">
    <property type="term" value="F:carbohydrate binding"/>
    <property type="evidence" value="ECO:0007669"/>
    <property type="project" value="InterPro"/>
</dbReference>
<dbReference type="Proteomes" id="UP000321820">
    <property type="component" value="Chromosome"/>
</dbReference>
<proteinExistence type="predicted"/>
<dbReference type="InterPro" id="IPR039426">
    <property type="entry name" value="TonB-dep_rcpt-like"/>
</dbReference>
<dbReference type="RefSeq" id="WP_147649541.1">
    <property type="nucleotide sequence ID" value="NZ_CP042806.1"/>
</dbReference>
<gene>
    <name evidence="9" type="ORF">FTW19_21185</name>
</gene>
<evidence type="ECO:0000256" key="1">
    <source>
        <dbReference type="ARBA" id="ARBA00004571"/>
    </source>
</evidence>
<dbReference type="SUPFAM" id="SSF56935">
    <property type="entry name" value="Porins"/>
    <property type="match status" value="1"/>
</dbReference>
<dbReference type="InterPro" id="IPR013784">
    <property type="entry name" value="Carb-bd-like_fold"/>
</dbReference>
<dbReference type="GO" id="GO:0015344">
    <property type="term" value="F:siderophore uptake transmembrane transporter activity"/>
    <property type="evidence" value="ECO:0007669"/>
    <property type="project" value="TreeGrafter"/>
</dbReference>
<dbReference type="Pfam" id="PF25183">
    <property type="entry name" value="OMP_b-brl_4"/>
    <property type="match status" value="1"/>
</dbReference>
<protein>
    <submittedName>
        <fullName evidence="9">TonB-dependent receptor</fullName>
    </submittedName>
</protein>
<evidence type="ECO:0000259" key="8">
    <source>
        <dbReference type="Pfam" id="PF25183"/>
    </source>
</evidence>
<comment type="subcellular location">
    <subcellularLocation>
        <location evidence="1">Cell outer membrane</location>
        <topology evidence="1">Multi-pass membrane protein</topology>
    </subcellularLocation>
</comment>
<dbReference type="PANTHER" id="PTHR30069:SF46">
    <property type="entry name" value="OAR PROTEIN"/>
    <property type="match status" value="1"/>
</dbReference>
<keyword evidence="10" id="KW-1185">Reference proteome</keyword>
<keyword evidence="9" id="KW-0675">Receptor</keyword>